<evidence type="ECO:0000313" key="1">
    <source>
        <dbReference type="EMBL" id="GAD18018.1"/>
    </source>
</evidence>
<dbReference type="STRING" id="1325130.HFN_1577"/>
<dbReference type="Proteomes" id="UP000018143">
    <property type="component" value="Unassembled WGS sequence"/>
</dbReference>
<dbReference type="EMBL" id="BASD01000003">
    <property type="protein sequence ID" value="GAD18018.1"/>
    <property type="molecule type" value="Genomic_DNA"/>
</dbReference>
<comment type="caution">
    <text evidence="1">The sequence shown here is derived from an EMBL/GenBank/DDBJ whole genome shotgun (WGS) entry which is preliminary data.</text>
</comment>
<accession>T1DUM7</accession>
<evidence type="ECO:0000313" key="2">
    <source>
        <dbReference type="Proteomes" id="UP000018143"/>
    </source>
</evidence>
<reference evidence="1 2" key="1">
    <citation type="journal article" date="2013" name="Genome Announc.">
        <title>Draft Genome Sequence of Helicobacter fennelliae Strain MRY12-0050, Isolated from a Bacteremia Patient.</title>
        <authorList>
            <person name="Rimbara E."/>
            <person name="Matsui M."/>
            <person name="Mori S."/>
            <person name="Suzuki S."/>
            <person name="Suzuki M."/>
            <person name="Kim H."/>
            <person name="Sekizuka T."/>
            <person name="Kuroda M."/>
            <person name="Shibayama K."/>
        </authorList>
    </citation>
    <scope>NUCLEOTIDE SEQUENCE [LARGE SCALE GENOMIC DNA]</scope>
    <source>
        <strain evidence="1 2">MRY12-0050</strain>
    </source>
</reference>
<dbReference type="AlphaFoldDB" id="T1DUM7"/>
<gene>
    <name evidence="1" type="ORF">HFN_1577</name>
</gene>
<proteinExistence type="predicted"/>
<organism evidence="1 2">
    <name type="scientific">Helicobacter fennelliae MRY12-0050</name>
    <dbReference type="NCBI Taxonomy" id="1325130"/>
    <lineage>
        <taxon>Bacteria</taxon>
        <taxon>Pseudomonadati</taxon>
        <taxon>Campylobacterota</taxon>
        <taxon>Epsilonproteobacteria</taxon>
        <taxon>Campylobacterales</taxon>
        <taxon>Helicobacteraceae</taxon>
        <taxon>Helicobacter</taxon>
    </lineage>
</organism>
<sequence>MPKIPKNRYNQKQKLWNLDSIFDYYLRVDLKACMAIYQKNFACE</sequence>
<protein>
    <submittedName>
        <fullName evidence="1">Uncharacterized protein</fullName>
    </submittedName>
</protein>
<name>T1DUM7_9HELI</name>
<keyword evidence="2" id="KW-1185">Reference proteome</keyword>